<evidence type="ECO:0000313" key="3">
    <source>
        <dbReference type="EMBL" id="CAA0834184.1"/>
    </source>
</evidence>
<dbReference type="PANTHER" id="PTHR45786">
    <property type="entry name" value="DNA BINDING PROTEIN-LIKE"/>
    <property type="match status" value="1"/>
</dbReference>
<reference evidence="3" key="1">
    <citation type="submission" date="2019-12" db="EMBL/GenBank/DDBJ databases">
        <authorList>
            <person name="Scholes J."/>
        </authorList>
    </citation>
    <scope>NUCLEOTIDE SEQUENCE</scope>
</reference>
<name>A0A9N7NRX0_STRHE</name>
<dbReference type="InterPro" id="IPR025476">
    <property type="entry name" value="Helitron_helicase-like"/>
</dbReference>
<keyword evidence="1" id="KW-0732">Signal</keyword>
<organism evidence="3 4">
    <name type="scientific">Striga hermonthica</name>
    <name type="common">Purple witchweed</name>
    <name type="synonym">Buchnera hermonthica</name>
    <dbReference type="NCBI Taxonomy" id="68872"/>
    <lineage>
        <taxon>Eukaryota</taxon>
        <taxon>Viridiplantae</taxon>
        <taxon>Streptophyta</taxon>
        <taxon>Embryophyta</taxon>
        <taxon>Tracheophyta</taxon>
        <taxon>Spermatophyta</taxon>
        <taxon>Magnoliopsida</taxon>
        <taxon>eudicotyledons</taxon>
        <taxon>Gunneridae</taxon>
        <taxon>Pentapetalae</taxon>
        <taxon>asterids</taxon>
        <taxon>lamiids</taxon>
        <taxon>Lamiales</taxon>
        <taxon>Orobanchaceae</taxon>
        <taxon>Buchnereae</taxon>
        <taxon>Striga</taxon>
    </lineage>
</organism>
<keyword evidence="4" id="KW-1185">Reference proteome</keyword>
<evidence type="ECO:0000256" key="1">
    <source>
        <dbReference type="SAM" id="SignalP"/>
    </source>
</evidence>
<accession>A0A9N7NRX0</accession>
<dbReference type="OrthoDB" id="911761at2759"/>
<comment type="caution">
    <text evidence="3">The sequence shown here is derived from an EMBL/GenBank/DDBJ whole genome shotgun (WGS) entry which is preliminary data.</text>
</comment>
<feature type="signal peptide" evidence="1">
    <location>
        <begin position="1"/>
        <end position="25"/>
    </location>
</feature>
<dbReference type="PANTHER" id="PTHR45786:SF66">
    <property type="entry name" value="HOOK MOTIF PROTEIN, PUTATIVE-RELATED"/>
    <property type="match status" value="1"/>
</dbReference>
<dbReference type="AlphaFoldDB" id="A0A9N7NRX0"/>
<feature type="non-terminal residue" evidence="3">
    <location>
        <position position="1"/>
    </location>
</feature>
<evidence type="ECO:0000313" key="4">
    <source>
        <dbReference type="Proteomes" id="UP001153555"/>
    </source>
</evidence>
<dbReference type="Proteomes" id="UP001153555">
    <property type="component" value="Unassembled WGS sequence"/>
</dbReference>
<feature type="domain" description="Helitron helicase-like" evidence="2">
    <location>
        <begin position="342"/>
        <end position="504"/>
    </location>
</feature>
<dbReference type="Pfam" id="PF14214">
    <property type="entry name" value="Helitron_like_N"/>
    <property type="match status" value="1"/>
</dbReference>
<protein>
    <recommendedName>
        <fullName evidence="2">Helitron helicase-like domain-containing protein</fullName>
    </recommendedName>
</protein>
<feature type="non-terminal residue" evidence="3">
    <location>
        <position position="505"/>
    </location>
</feature>
<feature type="chain" id="PRO_5040232591" description="Helitron helicase-like domain-containing protein" evidence="1">
    <location>
        <begin position="26"/>
        <end position="505"/>
    </location>
</feature>
<dbReference type="EMBL" id="CACSLK010027843">
    <property type="protein sequence ID" value="CAA0834184.1"/>
    <property type="molecule type" value="Genomic_DNA"/>
</dbReference>
<proteinExistence type="predicted"/>
<evidence type="ECO:0000259" key="2">
    <source>
        <dbReference type="Pfam" id="PF14214"/>
    </source>
</evidence>
<sequence length="505" mass="58708">NLKLLHLKLLFLIFLSHELLLKILSILFTKQSTNFLQDFIAIYFYLTTRYQDIGDPTCKCPFCHAILWYEERAKKSEKPKNPLFSLCCERGKVQLLLLRPPPPPLRNLLTCQDQRSHKFLDNIRAYNSIFSFTSIGGQVDKSINNGNAPYVFKLKGANYHKIGSLLPVSGAAPKFSQLYIYDTENEVDNRINAMSSRSRSNQCNLDAEVIYDIMRMLDGHNPLVKSFRFVRDHFKSGCSDNLKLRLIGGRETDGRVYNLPTVHEVAALIVGDFDESFQRRDIIIETHSGKLKRIDELHPSYLPLQYPLLFPYGEDGFRVGISHSEASIINAKKRDKVTQREFFAFRIQERDNEWNSLLYGRRLFQQFLVDGYTMVEFSRLNYIRFNQPSLRSEKFNKLQDAISRGETDSSSVGQRIFMPKSFTGGDRYMSQNYHDAMALCKWFGYPDLFITMTCNPKWPEITRFLTVRGLRPEDRPDIVCRVFKIKLDQLIKDIKDNEIFGKTRA</sequence>
<gene>
    <name evidence="3" type="ORF">SHERM_29424</name>
</gene>